<dbReference type="Gene3D" id="3.40.470.10">
    <property type="entry name" value="Uracil-DNA glycosylase-like domain"/>
    <property type="match status" value="1"/>
</dbReference>
<dbReference type="InterPro" id="IPR036895">
    <property type="entry name" value="Uracil-DNA_glycosylase-like_sf"/>
</dbReference>
<evidence type="ECO:0000313" key="6">
    <source>
        <dbReference type="Proteomes" id="UP000533476"/>
    </source>
</evidence>
<keyword evidence="3" id="KW-0234">DNA repair</keyword>
<dbReference type="AlphaFoldDB" id="A0A7Y0Q2N1"/>
<dbReference type="SUPFAM" id="SSF52141">
    <property type="entry name" value="Uracil-DNA glycosylase-like"/>
    <property type="match status" value="1"/>
</dbReference>
<keyword evidence="1" id="KW-0227">DNA damage</keyword>
<organism evidence="5 6">
    <name type="scientific">Sulfobacillus harzensis</name>
    <dbReference type="NCBI Taxonomy" id="2729629"/>
    <lineage>
        <taxon>Bacteria</taxon>
        <taxon>Bacillati</taxon>
        <taxon>Bacillota</taxon>
        <taxon>Clostridia</taxon>
        <taxon>Eubacteriales</taxon>
        <taxon>Clostridiales Family XVII. Incertae Sedis</taxon>
        <taxon>Sulfobacillus</taxon>
    </lineage>
</organism>
<dbReference type="Pfam" id="PF03167">
    <property type="entry name" value="UDG"/>
    <property type="match status" value="1"/>
</dbReference>
<dbReference type="EMBL" id="JABBVZ010000016">
    <property type="protein sequence ID" value="NMP22081.1"/>
    <property type="molecule type" value="Genomic_DNA"/>
</dbReference>
<keyword evidence="2" id="KW-0378">Hydrolase</keyword>
<proteinExistence type="predicted"/>
<feature type="domain" description="Uracil-DNA glycosylase-like" evidence="4">
    <location>
        <begin position="3"/>
        <end position="157"/>
    </location>
</feature>
<dbReference type="Proteomes" id="UP000533476">
    <property type="component" value="Unassembled WGS sequence"/>
</dbReference>
<dbReference type="GO" id="GO:0004844">
    <property type="term" value="F:uracil DNA N-glycosylase activity"/>
    <property type="evidence" value="ECO:0007669"/>
    <property type="project" value="TreeGrafter"/>
</dbReference>
<dbReference type="InterPro" id="IPR015637">
    <property type="entry name" value="MUG/TDG"/>
</dbReference>
<name>A0A7Y0Q2N1_9FIRM</name>
<evidence type="ECO:0000256" key="2">
    <source>
        <dbReference type="ARBA" id="ARBA00022801"/>
    </source>
</evidence>
<dbReference type="GO" id="GO:0008263">
    <property type="term" value="F:pyrimidine-specific mismatch base pair DNA N-glycosylase activity"/>
    <property type="evidence" value="ECO:0007669"/>
    <property type="project" value="TreeGrafter"/>
</dbReference>
<dbReference type="CDD" id="cd10028">
    <property type="entry name" value="UDG-F2_TDG_MUG"/>
    <property type="match status" value="1"/>
</dbReference>
<dbReference type="PANTHER" id="PTHR12159:SF9">
    <property type="entry name" value="G_T MISMATCH-SPECIFIC THYMINE DNA GLYCOSYLASE"/>
    <property type="match status" value="1"/>
</dbReference>
<evidence type="ECO:0000313" key="5">
    <source>
        <dbReference type="EMBL" id="NMP22081.1"/>
    </source>
</evidence>
<protein>
    <submittedName>
        <fullName evidence="5">Mismatch-specific DNA-glycosylase</fullName>
    </submittedName>
</protein>
<accession>A0A7Y0Q2N1</accession>
<gene>
    <name evidence="5" type="ORF">HIJ39_06925</name>
</gene>
<sequence length="169" mass="19330">MEHLDVLFVGYNPGMRSEETGHHFAGPGNLFWALLADSGLTGQRLTFEQDRELLFWRIGIVNLVDRPTPGTADLDPIELLQGGLRCRARVDQLRPKVVAFLGKEIFRYYRQMSKSAPITWGIQPDGLVAGVWEAVLPNPSRRSTMAYELRLRYFREVKQLSEWGPHPRP</sequence>
<reference evidence="5 6" key="1">
    <citation type="submission" date="2020-04" db="EMBL/GenBank/DDBJ databases">
        <authorList>
            <person name="Zhang R."/>
            <person name="Schippers A."/>
        </authorList>
    </citation>
    <scope>NUCLEOTIDE SEQUENCE [LARGE SCALE GENOMIC DNA]</scope>
    <source>
        <strain evidence="5 6">DSM 109850</strain>
    </source>
</reference>
<keyword evidence="6" id="KW-1185">Reference proteome</keyword>
<evidence type="ECO:0000259" key="4">
    <source>
        <dbReference type="Pfam" id="PF03167"/>
    </source>
</evidence>
<evidence type="ECO:0000256" key="3">
    <source>
        <dbReference type="ARBA" id="ARBA00023204"/>
    </source>
</evidence>
<dbReference type="GO" id="GO:0006285">
    <property type="term" value="P:base-excision repair, AP site formation"/>
    <property type="evidence" value="ECO:0007669"/>
    <property type="project" value="InterPro"/>
</dbReference>
<evidence type="ECO:0000256" key="1">
    <source>
        <dbReference type="ARBA" id="ARBA00022763"/>
    </source>
</evidence>
<dbReference type="PANTHER" id="PTHR12159">
    <property type="entry name" value="G/T AND G/U MISMATCH-SPECIFIC DNA GLYCOSYLASE"/>
    <property type="match status" value="1"/>
</dbReference>
<dbReference type="InterPro" id="IPR005122">
    <property type="entry name" value="Uracil-DNA_glycosylase-like"/>
</dbReference>
<comment type="caution">
    <text evidence="5">The sequence shown here is derived from an EMBL/GenBank/DDBJ whole genome shotgun (WGS) entry which is preliminary data.</text>
</comment>